<dbReference type="Proteomes" id="UP000006911">
    <property type="component" value="Unassembled WGS sequence"/>
</dbReference>
<dbReference type="EMBL" id="FN430039">
    <property type="protein sequence ID" value="CAZ80682.1"/>
    <property type="molecule type" value="Genomic_DNA"/>
</dbReference>
<name>D5G839_TUBMM</name>
<accession>D5G839</accession>
<protein>
    <submittedName>
        <fullName evidence="1">(Perigord truffle) hypothetical protein</fullName>
    </submittedName>
</protein>
<evidence type="ECO:0000313" key="1">
    <source>
        <dbReference type="EMBL" id="CAZ80682.1"/>
    </source>
</evidence>
<dbReference type="GeneID" id="9184155"/>
<keyword evidence="2" id="KW-1185">Reference proteome</keyword>
<dbReference type="InParanoid" id="D5G839"/>
<proteinExistence type="predicted"/>
<evidence type="ECO:0000313" key="2">
    <source>
        <dbReference type="Proteomes" id="UP000006911"/>
    </source>
</evidence>
<dbReference type="RefSeq" id="XP_002836491.1">
    <property type="nucleotide sequence ID" value="XM_002836445.1"/>
</dbReference>
<dbReference type="HOGENOM" id="CLU_3320329_0_0_1"/>
<dbReference type="AlphaFoldDB" id="D5G839"/>
<dbReference type="KEGG" id="tml:GSTUM_00002796001"/>
<gene>
    <name evidence="1" type="ORF">GSTUM_00002796001</name>
</gene>
<sequence length="39" mass="4672">MNSIILYPNHVWTSPSSYNKVEIQHYNYGRLHNIILCPR</sequence>
<organism evidence="1 2">
    <name type="scientific">Tuber melanosporum (strain Mel28)</name>
    <name type="common">Perigord black truffle</name>
    <dbReference type="NCBI Taxonomy" id="656061"/>
    <lineage>
        <taxon>Eukaryota</taxon>
        <taxon>Fungi</taxon>
        <taxon>Dikarya</taxon>
        <taxon>Ascomycota</taxon>
        <taxon>Pezizomycotina</taxon>
        <taxon>Pezizomycetes</taxon>
        <taxon>Pezizales</taxon>
        <taxon>Tuberaceae</taxon>
        <taxon>Tuber</taxon>
    </lineage>
</organism>
<reference evidence="1 2" key="1">
    <citation type="journal article" date="2010" name="Nature">
        <title>Perigord black truffle genome uncovers evolutionary origins and mechanisms of symbiosis.</title>
        <authorList>
            <person name="Martin F."/>
            <person name="Kohler A."/>
            <person name="Murat C."/>
            <person name="Balestrini R."/>
            <person name="Coutinho P.M."/>
            <person name="Jaillon O."/>
            <person name="Montanini B."/>
            <person name="Morin E."/>
            <person name="Noel B."/>
            <person name="Percudani R."/>
            <person name="Porcel B."/>
            <person name="Rubini A."/>
            <person name="Amicucci A."/>
            <person name="Amselem J."/>
            <person name="Anthouard V."/>
            <person name="Arcioni S."/>
            <person name="Artiguenave F."/>
            <person name="Aury J.M."/>
            <person name="Ballario P."/>
            <person name="Bolchi A."/>
            <person name="Brenna A."/>
            <person name="Brun A."/>
            <person name="Buee M."/>
            <person name="Cantarel B."/>
            <person name="Chevalier G."/>
            <person name="Couloux A."/>
            <person name="Da Silva C."/>
            <person name="Denoeud F."/>
            <person name="Duplessis S."/>
            <person name="Ghignone S."/>
            <person name="Hilselberger B."/>
            <person name="Iotti M."/>
            <person name="Marcais B."/>
            <person name="Mello A."/>
            <person name="Miranda M."/>
            <person name="Pacioni G."/>
            <person name="Quesneville H."/>
            <person name="Riccioni C."/>
            <person name="Ruotolo R."/>
            <person name="Splivallo R."/>
            <person name="Stocchi V."/>
            <person name="Tisserant E."/>
            <person name="Viscomi A.R."/>
            <person name="Zambonelli A."/>
            <person name="Zampieri E."/>
            <person name="Henrissat B."/>
            <person name="Lebrun M.H."/>
            <person name="Paolocci F."/>
            <person name="Bonfante P."/>
            <person name="Ottonello S."/>
            <person name="Wincker P."/>
        </authorList>
    </citation>
    <scope>NUCLEOTIDE SEQUENCE [LARGE SCALE GENOMIC DNA]</scope>
    <source>
        <strain evidence="1 2">Mel28</strain>
    </source>
</reference>